<dbReference type="PROSITE" id="PS50158">
    <property type="entry name" value="ZF_CCHC"/>
    <property type="match status" value="1"/>
</dbReference>
<dbReference type="InterPro" id="IPR043128">
    <property type="entry name" value="Rev_trsase/Diguanyl_cyclase"/>
</dbReference>
<keyword evidence="6" id="KW-1185">Reference proteome</keyword>
<feature type="region of interest" description="Disordered" evidence="2">
    <location>
        <begin position="171"/>
        <end position="191"/>
    </location>
</feature>
<gene>
    <name evidence="5" type="primary">K02A2.6</name>
    <name evidence="5" type="ORF">AWC38_SpisGene13709</name>
</gene>
<comment type="caution">
    <text evidence="5">The sequence shown here is derived from an EMBL/GenBank/DDBJ whole genome shotgun (WGS) entry which is preliminary data.</text>
</comment>
<sequence length="634" mass="71235">MPDEAPSANTSQALCKVTKFVVGADWESYTEQLDFYFLANGIKKPKTMKAVLLTNLPVETYQLAKDLVAPAQLKDDAITYEIIVERMQEQLKLERSVLVAWYEFNNQARNSGIRDSKMITELLKVKLADLSFDLAVQKSLAIEQANKDVQVLQGEQGPGTPINKLDTVKTGEEQAISKPPPKAEGPWGKDSKKSRPCYHCSGSHNSQKCPFMKERCFHCGIIGHTQRACRKRQATSQMTEAGINAMEGDDSEESDGELGNLYHVSDIDYGVTMELDTGSVVSVMTLEDVLSKHGDVFSESLGKMKNIQAQIQVKEDAQPRFWKARPLALACKPAVDEALRELEAEGVLKKVATSEWAAPVVTPVKKDGSVRVCGDFKVTIHSQLEVDEYPLPRIDDIYASLGGGTLFSIIDLCQAYLQMEVEEHSRPFLTINTTRGLFQYQRLPYGVASAPAIWQQAMDQILQGLPGVFCYLDDIIITGHTIEEHLERLVAVLKRLEEYGLKANREKCKFLRSFVECLGHVISAEGLHQSPKKVKAITEMPKPQDVTQLRAFLGMVQYYAKFLPYLATHLAPLHRLLQKDVKWLWRAAEQASFLVVKEMLLQDRVLMRYDPDSPLVLARQLLVWFGRGLVTPYR</sequence>
<dbReference type="Proteomes" id="UP000225706">
    <property type="component" value="Unassembled WGS sequence"/>
</dbReference>
<feature type="domain" description="Reverse transcriptase" evidence="4">
    <location>
        <begin position="344"/>
        <end position="522"/>
    </location>
</feature>
<dbReference type="AlphaFoldDB" id="A0A2B4RYB3"/>
<dbReference type="InterPro" id="IPR043502">
    <property type="entry name" value="DNA/RNA_pol_sf"/>
</dbReference>
<evidence type="ECO:0000256" key="2">
    <source>
        <dbReference type="SAM" id="MobiDB-lite"/>
    </source>
</evidence>
<keyword evidence="1" id="KW-0862">Zinc</keyword>
<proteinExistence type="predicted"/>
<evidence type="ECO:0000259" key="3">
    <source>
        <dbReference type="PROSITE" id="PS50158"/>
    </source>
</evidence>
<keyword evidence="1" id="KW-0479">Metal-binding</keyword>
<dbReference type="Gene3D" id="4.10.60.10">
    <property type="entry name" value="Zinc finger, CCHC-type"/>
    <property type="match status" value="1"/>
</dbReference>
<evidence type="ECO:0000313" key="5">
    <source>
        <dbReference type="EMBL" id="PFX21789.1"/>
    </source>
</evidence>
<dbReference type="InterPro" id="IPR001878">
    <property type="entry name" value="Znf_CCHC"/>
</dbReference>
<dbReference type="EMBL" id="LSMT01000262">
    <property type="protein sequence ID" value="PFX21789.1"/>
    <property type="molecule type" value="Genomic_DNA"/>
</dbReference>
<dbReference type="GO" id="GO:0008270">
    <property type="term" value="F:zinc ion binding"/>
    <property type="evidence" value="ECO:0007669"/>
    <property type="project" value="UniProtKB-KW"/>
</dbReference>
<dbReference type="Pfam" id="PF00078">
    <property type="entry name" value="RVT_1"/>
    <property type="match status" value="1"/>
</dbReference>
<evidence type="ECO:0000256" key="1">
    <source>
        <dbReference type="PROSITE-ProRule" id="PRU00047"/>
    </source>
</evidence>
<keyword evidence="1" id="KW-0863">Zinc-finger</keyword>
<dbReference type="PANTHER" id="PTHR37984:SF5">
    <property type="entry name" value="PROTEIN NYNRIN-LIKE"/>
    <property type="match status" value="1"/>
</dbReference>
<dbReference type="SUPFAM" id="SSF56672">
    <property type="entry name" value="DNA/RNA polymerases"/>
    <property type="match status" value="1"/>
</dbReference>
<dbReference type="FunFam" id="3.30.70.270:FF:000023">
    <property type="entry name" value="Pol"/>
    <property type="match status" value="1"/>
</dbReference>
<dbReference type="STRING" id="50429.A0A2B4RYB3"/>
<dbReference type="GO" id="GO:0003676">
    <property type="term" value="F:nucleic acid binding"/>
    <property type="evidence" value="ECO:0007669"/>
    <property type="project" value="InterPro"/>
</dbReference>
<evidence type="ECO:0000259" key="4">
    <source>
        <dbReference type="PROSITE" id="PS50878"/>
    </source>
</evidence>
<accession>A0A2B4RYB3</accession>
<dbReference type="OrthoDB" id="5972177at2759"/>
<dbReference type="InterPro" id="IPR050951">
    <property type="entry name" value="Retrovirus_Pol_polyprotein"/>
</dbReference>
<feature type="domain" description="CCHC-type" evidence="3">
    <location>
        <begin position="215"/>
        <end position="231"/>
    </location>
</feature>
<dbReference type="Gene3D" id="3.10.10.10">
    <property type="entry name" value="HIV Type 1 Reverse Transcriptase, subunit A, domain 1"/>
    <property type="match status" value="1"/>
</dbReference>
<dbReference type="CDD" id="cd01647">
    <property type="entry name" value="RT_LTR"/>
    <property type="match status" value="1"/>
</dbReference>
<protein>
    <submittedName>
        <fullName evidence="5">Uncharacterized protein K02A2.6</fullName>
    </submittedName>
</protein>
<reference evidence="6" key="1">
    <citation type="journal article" date="2017" name="bioRxiv">
        <title>Comparative analysis of the genomes of Stylophora pistillata and Acropora digitifera provides evidence for extensive differences between species of corals.</title>
        <authorList>
            <person name="Voolstra C.R."/>
            <person name="Li Y."/>
            <person name="Liew Y.J."/>
            <person name="Baumgarten S."/>
            <person name="Zoccola D."/>
            <person name="Flot J.-F."/>
            <person name="Tambutte S."/>
            <person name="Allemand D."/>
            <person name="Aranda M."/>
        </authorList>
    </citation>
    <scope>NUCLEOTIDE SEQUENCE [LARGE SCALE GENOMIC DNA]</scope>
</reference>
<name>A0A2B4RYB3_STYPI</name>
<evidence type="ECO:0000313" key="6">
    <source>
        <dbReference type="Proteomes" id="UP000225706"/>
    </source>
</evidence>
<organism evidence="5 6">
    <name type="scientific">Stylophora pistillata</name>
    <name type="common">Smooth cauliflower coral</name>
    <dbReference type="NCBI Taxonomy" id="50429"/>
    <lineage>
        <taxon>Eukaryota</taxon>
        <taxon>Metazoa</taxon>
        <taxon>Cnidaria</taxon>
        <taxon>Anthozoa</taxon>
        <taxon>Hexacorallia</taxon>
        <taxon>Scleractinia</taxon>
        <taxon>Astrocoeniina</taxon>
        <taxon>Pocilloporidae</taxon>
        <taxon>Stylophora</taxon>
    </lineage>
</organism>
<dbReference type="PROSITE" id="PS50878">
    <property type="entry name" value="RT_POL"/>
    <property type="match status" value="1"/>
</dbReference>
<dbReference type="Gene3D" id="3.30.70.270">
    <property type="match status" value="2"/>
</dbReference>
<dbReference type="PANTHER" id="PTHR37984">
    <property type="entry name" value="PROTEIN CBG26694"/>
    <property type="match status" value="1"/>
</dbReference>
<dbReference type="InterPro" id="IPR000477">
    <property type="entry name" value="RT_dom"/>
</dbReference>